<proteinExistence type="predicted"/>
<dbReference type="Proteomes" id="UP001179280">
    <property type="component" value="Unassembled WGS sequence"/>
</dbReference>
<sequence>MEEKVNSEYDQLITILAEMIYTYTTTQNSEGKE</sequence>
<keyword evidence="2" id="KW-1185">Reference proteome</keyword>
<evidence type="ECO:0000313" key="2">
    <source>
        <dbReference type="Proteomes" id="UP001179280"/>
    </source>
</evidence>
<reference evidence="1" key="1">
    <citation type="submission" date="2021-01" db="EMBL/GenBank/DDBJ databases">
        <title>Genomic Encyclopedia of Type Strains, Phase IV (KMG-IV): sequencing the most valuable type-strain genomes for metagenomic binning, comparative biology and taxonomic classification.</title>
        <authorList>
            <person name="Goeker M."/>
        </authorList>
    </citation>
    <scope>NUCLEOTIDE SEQUENCE</scope>
    <source>
        <strain evidence="1">DSM 21943</strain>
    </source>
</reference>
<dbReference type="EMBL" id="JAFBCV010000009">
    <property type="protein sequence ID" value="MBM7839589.1"/>
    <property type="molecule type" value="Genomic_DNA"/>
</dbReference>
<evidence type="ECO:0000313" key="1">
    <source>
        <dbReference type="EMBL" id="MBM7839589.1"/>
    </source>
</evidence>
<protein>
    <submittedName>
        <fullName evidence="1">Uncharacterized protein</fullName>
    </submittedName>
</protein>
<organism evidence="1 2">
    <name type="scientific">Shouchella xiaoxiensis</name>
    <dbReference type="NCBI Taxonomy" id="766895"/>
    <lineage>
        <taxon>Bacteria</taxon>
        <taxon>Bacillati</taxon>
        <taxon>Bacillota</taxon>
        <taxon>Bacilli</taxon>
        <taxon>Bacillales</taxon>
        <taxon>Bacillaceae</taxon>
        <taxon>Shouchella</taxon>
    </lineage>
</organism>
<gene>
    <name evidence="1" type="ORF">JOC54_002869</name>
</gene>
<comment type="caution">
    <text evidence="1">The sequence shown here is derived from an EMBL/GenBank/DDBJ whole genome shotgun (WGS) entry which is preliminary data.</text>
</comment>
<name>A0ABS2SYS9_9BACI</name>
<accession>A0ABS2SYS9</accession>